<name>A0ABS2N8Y7_9BACI</name>
<feature type="region of interest" description="Disordered" evidence="1">
    <location>
        <begin position="32"/>
        <end position="53"/>
    </location>
</feature>
<dbReference type="InterPro" id="IPR025555">
    <property type="entry name" value="YppG"/>
</dbReference>
<evidence type="ECO:0000256" key="1">
    <source>
        <dbReference type="SAM" id="MobiDB-lite"/>
    </source>
</evidence>
<dbReference type="Proteomes" id="UP001646157">
    <property type="component" value="Unassembled WGS sequence"/>
</dbReference>
<evidence type="ECO:0008006" key="4">
    <source>
        <dbReference type="Google" id="ProtNLM"/>
    </source>
</evidence>
<reference evidence="2 3" key="1">
    <citation type="submission" date="2021-01" db="EMBL/GenBank/DDBJ databases">
        <title>Genomic Encyclopedia of Type Strains, Phase IV (KMG-IV): sequencing the most valuable type-strain genomes for metagenomic binning, comparative biology and taxonomic classification.</title>
        <authorList>
            <person name="Goeker M."/>
        </authorList>
    </citation>
    <scope>NUCLEOTIDE SEQUENCE [LARGE SCALE GENOMIC DNA]</scope>
    <source>
        <strain evidence="2 3">DSM 24834</strain>
    </source>
</reference>
<gene>
    <name evidence="2" type="ORF">JOC86_000840</name>
</gene>
<organism evidence="2 3">
    <name type="scientific">Rossellomorea pakistanensis</name>
    <dbReference type="NCBI Taxonomy" id="992288"/>
    <lineage>
        <taxon>Bacteria</taxon>
        <taxon>Bacillati</taxon>
        <taxon>Bacillota</taxon>
        <taxon>Bacilli</taxon>
        <taxon>Bacillales</taxon>
        <taxon>Bacillaceae</taxon>
        <taxon>Rossellomorea</taxon>
    </lineage>
</organism>
<dbReference type="EMBL" id="JAFBDZ010000001">
    <property type="protein sequence ID" value="MBM7584303.1"/>
    <property type="molecule type" value="Genomic_DNA"/>
</dbReference>
<accession>A0ABS2N8Y7</accession>
<keyword evidence="3" id="KW-1185">Reference proteome</keyword>
<dbReference type="RefSeq" id="WP_205168474.1">
    <property type="nucleotide sequence ID" value="NZ_JAFBDZ010000001.1"/>
</dbReference>
<proteinExistence type="predicted"/>
<comment type="caution">
    <text evidence="2">The sequence shown here is derived from an EMBL/GenBank/DDBJ whole genome shotgun (WGS) entry which is preliminary data.</text>
</comment>
<feature type="compositionally biased region" description="Low complexity" evidence="1">
    <location>
        <begin position="32"/>
        <end position="47"/>
    </location>
</feature>
<sequence>MRNRQYMMRNPHFHNNPYMMWRPPQEANYFHQGFPPGYQPFPQGSPQANQPYSNQNLYQQHKTHYQQPHYFQNPLQSEEIDPYSQGGFQQNQNNQHFANPYPKANFMKKQTSSGIGSVMNSFKSQDGSVDFNKMMNTAGQMMSAVNQVSSMVKGLGGLFKV</sequence>
<dbReference type="Pfam" id="PF14179">
    <property type="entry name" value="YppG"/>
    <property type="match status" value="1"/>
</dbReference>
<protein>
    <recommendedName>
        <fullName evidence="4">YppG-like protein</fullName>
    </recommendedName>
</protein>
<evidence type="ECO:0000313" key="3">
    <source>
        <dbReference type="Proteomes" id="UP001646157"/>
    </source>
</evidence>
<evidence type="ECO:0000313" key="2">
    <source>
        <dbReference type="EMBL" id="MBM7584303.1"/>
    </source>
</evidence>